<reference evidence="1" key="1">
    <citation type="journal article" date="2021" name="Proc. Natl. Acad. Sci. U.S.A.">
        <title>A Catalog of Tens of Thousands of Viruses from Human Metagenomes Reveals Hidden Associations with Chronic Diseases.</title>
        <authorList>
            <person name="Tisza M.J."/>
            <person name="Buck C.B."/>
        </authorList>
    </citation>
    <scope>NUCLEOTIDE SEQUENCE</scope>
    <source>
        <strain evidence="1">CtEQg15</strain>
    </source>
</reference>
<organism evidence="1">
    <name type="scientific">Siphoviridae sp. ctEQg15</name>
    <dbReference type="NCBI Taxonomy" id="2826205"/>
    <lineage>
        <taxon>Viruses</taxon>
        <taxon>Duplodnaviria</taxon>
        <taxon>Heunggongvirae</taxon>
        <taxon>Uroviricota</taxon>
        <taxon>Caudoviricetes</taxon>
    </lineage>
</organism>
<dbReference type="EMBL" id="BK014822">
    <property type="protein sequence ID" value="DAD77300.1"/>
    <property type="molecule type" value="Genomic_DNA"/>
</dbReference>
<sequence>MQTVPAKWNDILAGDYQVDFKAVINGKTYTYGEIKSARITKSMMDKLTIGQATSAMLDMVFEPNGTIPTAAEIKCYIRLANYDPTIIITDEFSNIIQTDDGYVLAESYSQYSDWLPFGTFYIDTRSTDASGWMTITAYDRMLAAERDFPSSAGSMTMSAAVTHIANQLGITVDSRNSIAPYSIDSPVGVYTMREVLCGIAAASGGNFIITENNKLRLISLGSPSTTDDVPVMSCDVLGDAVTIRKVTLYPDSDTQYSSGSSGYEIQADCIYATQTICDYVKNRLNGVTYLPYSAGTAFFNPALELGDSIKPNGKASVLASAAFTVGVSMSADIDAPIDTEINHEYPYQTRTREERRTAQSFSEIKKTTEQIALSVQGKVDSTQVQSAIDLNLNSLSLSYSAGTNGASITLSKNGVSITGDVKIGSIDASQIQVTNLNASNITTGYLYGMDIVGCTLRATAGGYDYAQVSSDGMRIYTGSGLKAVLGINSSYPALILGDTSSAYVEKLYRGNGHEMWIGDGGMGTGLLINFTNGTVKVVKNGAQTNL</sequence>
<accession>A0A8S5M512</accession>
<evidence type="ECO:0000313" key="1">
    <source>
        <dbReference type="EMBL" id="DAD77300.1"/>
    </source>
</evidence>
<protein>
    <submittedName>
        <fullName evidence="1">Uncharacterized protein</fullName>
    </submittedName>
</protein>
<name>A0A8S5M512_9CAUD</name>
<proteinExistence type="predicted"/>